<sequence>MEGRSQQSQCVQELGEPGNTKSHGDIIRRNHTQRKSWASRVVLTRIKHSFESKMEKTDRQRRLKDKDVGNGGGWAFPSSAEVWEEPPPHPEWAGLKENQFDSCGGPSLFCQPLRHTVKPEGCRYVCRGYTPQGKLVGASGRGKAMSGI</sequence>
<evidence type="ECO:0000256" key="1">
    <source>
        <dbReference type="SAM" id="MobiDB-lite"/>
    </source>
</evidence>
<feature type="compositionally biased region" description="Polar residues" evidence="1">
    <location>
        <begin position="1"/>
        <end position="11"/>
    </location>
</feature>
<feature type="region of interest" description="Disordered" evidence="1">
    <location>
        <begin position="52"/>
        <end position="90"/>
    </location>
</feature>
<protein>
    <submittedName>
        <fullName evidence="2">Uncharacterized protein</fullName>
    </submittedName>
</protein>
<name>A0A2D4FKM7_MICCO</name>
<proteinExistence type="predicted"/>
<dbReference type="AlphaFoldDB" id="A0A2D4FKM7"/>
<feature type="compositionally biased region" description="Basic and acidic residues" evidence="1">
    <location>
        <begin position="52"/>
        <end position="68"/>
    </location>
</feature>
<organism evidence="2">
    <name type="scientific">Micrurus corallinus</name>
    <name type="common">Brazilian coral snake</name>
    <dbReference type="NCBI Taxonomy" id="54390"/>
    <lineage>
        <taxon>Eukaryota</taxon>
        <taxon>Metazoa</taxon>
        <taxon>Chordata</taxon>
        <taxon>Craniata</taxon>
        <taxon>Vertebrata</taxon>
        <taxon>Euteleostomi</taxon>
        <taxon>Lepidosauria</taxon>
        <taxon>Squamata</taxon>
        <taxon>Bifurcata</taxon>
        <taxon>Unidentata</taxon>
        <taxon>Episquamata</taxon>
        <taxon>Toxicofera</taxon>
        <taxon>Serpentes</taxon>
        <taxon>Colubroidea</taxon>
        <taxon>Elapidae</taxon>
        <taxon>Elapinae</taxon>
        <taxon>Micrurus</taxon>
    </lineage>
</organism>
<dbReference type="EMBL" id="IACJ01077527">
    <property type="protein sequence ID" value="LAA48038.1"/>
    <property type="molecule type" value="Transcribed_RNA"/>
</dbReference>
<accession>A0A2D4FKM7</accession>
<evidence type="ECO:0000313" key="2">
    <source>
        <dbReference type="EMBL" id="LAA48038.1"/>
    </source>
</evidence>
<reference evidence="2" key="1">
    <citation type="submission" date="2017-07" db="EMBL/GenBank/DDBJ databases">
        <authorList>
            <person name="Mikheyev A."/>
            <person name="Grau M."/>
        </authorList>
    </citation>
    <scope>NUCLEOTIDE SEQUENCE</scope>
    <source>
        <tissue evidence="2">Venom_gland</tissue>
    </source>
</reference>
<reference evidence="2" key="2">
    <citation type="submission" date="2017-11" db="EMBL/GenBank/DDBJ databases">
        <title>Coralsnake Venomics: Analyses of Venom Gland Transcriptomes and Proteomes of Six Brazilian Taxa.</title>
        <authorList>
            <person name="Aird S.D."/>
            <person name="Jorge da Silva N."/>
            <person name="Qiu L."/>
            <person name="Villar-Briones A."/>
            <person name="Aparecida-Saddi V."/>
            <person name="Campos-Telles M.P."/>
            <person name="Grau M."/>
            <person name="Mikheyev A.S."/>
        </authorList>
    </citation>
    <scope>NUCLEOTIDE SEQUENCE</scope>
    <source>
        <tissue evidence="2">Venom_gland</tissue>
    </source>
</reference>
<feature type="region of interest" description="Disordered" evidence="1">
    <location>
        <begin position="1"/>
        <end position="31"/>
    </location>
</feature>